<dbReference type="InterPro" id="IPR000210">
    <property type="entry name" value="BTB/POZ_dom"/>
</dbReference>
<feature type="domain" description="BTB" evidence="2">
    <location>
        <begin position="12"/>
        <end position="70"/>
    </location>
</feature>
<evidence type="ECO:0000259" key="2">
    <source>
        <dbReference type="PROSITE" id="PS50097"/>
    </source>
</evidence>
<dbReference type="EMBL" id="JAKWBI020000345">
    <property type="protein sequence ID" value="KAJ2896216.1"/>
    <property type="molecule type" value="Genomic_DNA"/>
</dbReference>
<evidence type="ECO:0000313" key="3">
    <source>
        <dbReference type="EMBL" id="KAJ2896216.1"/>
    </source>
</evidence>
<dbReference type="Pfam" id="PF00651">
    <property type="entry name" value="BTB"/>
    <property type="match status" value="2"/>
</dbReference>
<evidence type="ECO:0000313" key="4">
    <source>
        <dbReference type="Proteomes" id="UP001201980"/>
    </source>
</evidence>
<dbReference type="PROSITE" id="PS50097">
    <property type="entry name" value="BTB"/>
    <property type="match status" value="2"/>
</dbReference>
<keyword evidence="1" id="KW-0175">Coiled coil</keyword>
<reference evidence="3" key="1">
    <citation type="submission" date="2022-07" db="EMBL/GenBank/DDBJ databases">
        <title>Draft genome sequence of Zalerion maritima ATCC 34329, a (micro)plastics degrading marine fungus.</title>
        <authorList>
            <person name="Paco A."/>
            <person name="Goncalves M.F.M."/>
            <person name="Rocha-Santos T.A.P."/>
            <person name="Alves A."/>
        </authorList>
    </citation>
    <scope>NUCLEOTIDE SEQUENCE</scope>
    <source>
        <strain evidence="3">ATCC 34329</strain>
    </source>
</reference>
<dbReference type="Gene3D" id="3.30.710.10">
    <property type="entry name" value="Potassium Channel Kv1.1, Chain A"/>
    <property type="match status" value="2"/>
</dbReference>
<dbReference type="SMART" id="SM00225">
    <property type="entry name" value="BTB"/>
    <property type="match status" value="2"/>
</dbReference>
<dbReference type="InterPro" id="IPR011333">
    <property type="entry name" value="SKP1/BTB/POZ_sf"/>
</dbReference>
<dbReference type="SUPFAM" id="SSF54695">
    <property type="entry name" value="POZ domain"/>
    <property type="match status" value="2"/>
</dbReference>
<feature type="coiled-coil region" evidence="1">
    <location>
        <begin position="495"/>
        <end position="529"/>
    </location>
</feature>
<dbReference type="PANTHER" id="PTHR47843:SF5">
    <property type="entry name" value="BTB_POZ DOMAIN PROTEIN"/>
    <property type="match status" value="1"/>
</dbReference>
<comment type="caution">
    <text evidence="3">The sequence shown here is derived from an EMBL/GenBank/DDBJ whole genome shotgun (WGS) entry which is preliminary data.</text>
</comment>
<dbReference type="PANTHER" id="PTHR47843">
    <property type="entry name" value="BTB DOMAIN-CONTAINING PROTEIN-RELATED"/>
    <property type="match status" value="1"/>
</dbReference>
<protein>
    <recommendedName>
        <fullName evidence="2">BTB domain-containing protein</fullName>
    </recommendedName>
</protein>
<proteinExistence type="predicted"/>
<gene>
    <name evidence="3" type="ORF">MKZ38_005745</name>
</gene>
<dbReference type="CDD" id="cd18186">
    <property type="entry name" value="BTB_POZ_ZBTB_KLHL-like"/>
    <property type="match status" value="2"/>
</dbReference>
<dbReference type="AlphaFoldDB" id="A0AAD5RJS7"/>
<evidence type="ECO:0000256" key="1">
    <source>
        <dbReference type="SAM" id="Coils"/>
    </source>
</evidence>
<accession>A0AAD5RJS7</accession>
<name>A0AAD5RJS7_9PEZI</name>
<sequence>MVHLFSASTTIPDATVRCGEHEFRVHKVVLAAHSPVFRSMLTGDWKEAKEELVSIDNIPATVEAMIFYMYHFCYNKEGSFVKERETPLVFEARMYAIAEVDIIGSLKEFARNKFARLVGIDDLGNYKRPSIFSKSLFWTHEDFTNSMSIIYSSTVKEDRGLRSIVVKKWPCGFAGDYSLALAKQLVQEKAKRTTSPIPASKTTASTRATSLFGSTPSTITMTIPPNGTPEIAHGFQGSSLLAHPLLPDFLRRVWGSRGYNAVTQGTEFPLIFDFVLCPFATMEPELELFKSSFGCAFNDSRFSDAAVVCGEHVFHVHRVVLCAHSPLFTKVFSGDWKVNACLCFQALVLYIVNSQLIQESSSGKYLIDDESPSVVEAMLYYMYHFEYNGGSLLGSRQTPMVFHAEMYAIAELYDIKALKDYARTKFRVAVNHDPHWPTDNFSLAIAEVYTSTHESDRELRDFVVDVARKEIDHLGPLESFQQALNETPGFAADMCRSLSEMLKAQTEQLAALTAKTESLTEKLHEAEDALSHEMGKKSAVKGAWYQVQCKHGRNSCSGKNALYHVYSTYNEDPTAKLATKCTGCGAIERKLEPLSPENFMRTECLISEVAPGTPSSTGSPWGFGAPCSFYGQSAQRA</sequence>
<feature type="domain" description="BTB" evidence="2">
    <location>
        <begin position="303"/>
        <end position="383"/>
    </location>
</feature>
<organism evidence="3 4">
    <name type="scientific">Zalerion maritima</name>
    <dbReference type="NCBI Taxonomy" id="339359"/>
    <lineage>
        <taxon>Eukaryota</taxon>
        <taxon>Fungi</taxon>
        <taxon>Dikarya</taxon>
        <taxon>Ascomycota</taxon>
        <taxon>Pezizomycotina</taxon>
        <taxon>Sordariomycetes</taxon>
        <taxon>Lulworthiomycetidae</taxon>
        <taxon>Lulworthiales</taxon>
        <taxon>Lulworthiaceae</taxon>
        <taxon>Zalerion</taxon>
    </lineage>
</organism>
<dbReference type="Proteomes" id="UP001201980">
    <property type="component" value="Unassembled WGS sequence"/>
</dbReference>
<keyword evidence="4" id="KW-1185">Reference proteome</keyword>